<feature type="signal peptide" evidence="1">
    <location>
        <begin position="1"/>
        <end position="17"/>
    </location>
</feature>
<comment type="caution">
    <text evidence="2">The sequence shown here is derived from an EMBL/GenBank/DDBJ whole genome shotgun (WGS) entry which is preliminary data.</text>
</comment>
<sequence length="287" mass="33620">MRSLYFILVWSIFVVKGYEIQEGEIEHYLEIVKVKGPLGIRIEAYFSTYNESLGVRFLLVQYPESEPDDWKIIPLGDAYQIHSFVLLERQKVSVLSSAMLESSNSLEYGVFYPHAFAFRNLIFLDNAKFIWSQQVMSLYQKVHDLCDKTVTAQFDWYFQENSTICDIKKLCFEGDQRCGIDRDTGELELLTPETQYMYKVFNFTIPWNCAYTFCTFKDTDDNEFVIPKDLRTSSDSPAEGERIGLVPLLTTQSKFVRRKLRWLVDDSFTQRPAMLISIGFLIVFWFL</sequence>
<dbReference type="EMBL" id="CAJFCW020000001">
    <property type="protein sequence ID" value="CAG9077444.1"/>
    <property type="molecule type" value="Genomic_DNA"/>
</dbReference>
<dbReference type="AlphaFoldDB" id="A0A811JQE3"/>
<evidence type="ECO:0000313" key="3">
    <source>
        <dbReference type="Proteomes" id="UP000614601"/>
    </source>
</evidence>
<protein>
    <submittedName>
        <fullName evidence="2">Uncharacterized protein</fullName>
    </submittedName>
</protein>
<proteinExistence type="predicted"/>
<keyword evidence="1" id="KW-0732">Signal</keyword>
<keyword evidence="3" id="KW-1185">Reference proteome</keyword>
<name>A0A811JQE3_9BILA</name>
<dbReference type="EMBL" id="CAJFDH010000001">
    <property type="protein sequence ID" value="CAD5205445.1"/>
    <property type="molecule type" value="Genomic_DNA"/>
</dbReference>
<evidence type="ECO:0000256" key="1">
    <source>
        <dbReference type="SAM" id="SignalP"/>
    </source>
</evidence>
<evidence type="ECO:0000313" key="2">
    <source>
        <dbReference type="EMBL" id="CAD5205445.1"/>
    </source>
</evidence>
<organism evidence="2 3">
    <name type="scientific">Bursaphelenchus okinawaensis</name>
    <dbReference type="NCBI Taxonomy" id="465554"/>
    <lineage>
        <taxon>Eukaryota</taxon>
        <taxon>Metazoa</taxon>
        <taxon>Ecdysozoa</taxon>
        <taxon>Nematoda</taxon>
        <taxon>Chromadorea</taxon>
        <taxon>Rhabditida</taxon>
        <taxon>Tylenchina</taxon>
        <taxon>Tylenchomorpha</taxon>
        <taxon>Aphelenchoidea</taxon>
        <taxon>Aphelenchoididae</taxon>
        <taxon>Bursaphelenchus</taxon>
    </lineage>
</organism>
<gene>
    <name evidence="2" type="ORF">BOKJ2_LOCUS129</name>
</gene>
<dbReference type="Proteomes" id="UP000614601">
    <property type="component" value="Unassembled WGS sequence"/>
</dbReference>
<accession>A0A811JQE3</accession>
<dbReference type="Proteomes" id="UP000783686">
    <property type="component" value="Unassembled WGS sequence"/>
</dbReference>
<feature type="chain" id="PRO_5035681355" evidence="1">
    <location>
        <begin position="18"/>
        <end position="287"/>
    </location>
</feature>
<reference evidence="2" key="1">
    <citation type="submission" date="2020-09" db="EMBL/GenBank/DDBJ databases">
        <authorList>
            <person name="Kikuchi T."/>
        </authorList>
    </citation>
    <scope>NUCLEOTIDE SEQUENCE</scope>
    <source>
        <strain evidence="2">SH1</strain>
    </source>
</reference>